<sequence>MAEVAPAPADVAPAPTKPKAAKVKTKPQKRVSKPGTGGESVSARIVKAVAASNQRTGLSLAALKKMLAAGGYDVDKNRARIKIAIKKLLENGTLVHTKGTGASGSFKLSKKWTQLADHRCFQTGRKTDYD</sequence>
<dbReference type="GO" id="GO:0005634">
    <property type="term" value="C:nucleus"/>
    <property type="evidence" value="ECO:0007669"/>
    <property type="project" value="UniProtKB-SubCell"/>
</dbReference>
<feature type="compositionally biased region" description="Low complexity" evidence="3">
    <location>
        <begin position="1"/>
        <end position="18"/>
    </location>
</feature>
<dbReference type="SMART" id="SM00526">
    <property type="entry name" value="H15"/>
    <property type="match status" value="1"/>
</dbReference>
<evidence type="ECO:0000256" key="3">
    <source>
        <dbReference type="SAM" id="MobiDB-lite"/>
    </source>
</evidence>
<keyword evidence="1 2" id="KW-0238">DNA-binding</keyword>
<dbReference type="PRINTS" id="PR00624">
    <property type="entry name" value="HISTONEH5"/>
</dbReference>
<dbReference type="GO" id="GO:0006334">
    <property type="term" value="P:nucleosome assembly"/>
    <property type="evidence" value="ECO:0007669"/>
    <property type="project" value="InterPro"/>
</dbReference>
<evidence type="ECO:0000256" key="2">
    <source>
        <dbReference type="RuleBase" id="RU003894"/>
    </source>
</evidence>
<feature type="compositionally biased region" description="Basic residues" evidence="3">
    <location>
        <begin position="19"/>
        <end position="32"/>
    </location>
</feature>
<dbReference type="AlphaFoldDB" id="A0A672ZI13"/>
<dbReference type="GO" id="GO:0030527">
    <property type="term" value="F:structural constituent of chromatin"/>
    <property type="evidence" value="ECO:0007669"/>
    <property type="project" value="InterPro"/>
</dbReference>
<dbReference type="Proteomes" id="UP000472271">
    <property type="component" value="Chromosome 1"/>
</dbReference>
<comment type="similarity">
    <text evidence="2">Belongs to the histone H1/H5 family.</text>
</comment>
<dbReference type="InParanoid" id="A0A672ZI13"/>
<dbReference type="GO" id="GO:0000786">
    <property type="term" value="C:nucleosome"/>
    <property type="evidence" value="ECO:0007669"/>
    <property type="project" value="InterPro"/>
</dbReference>
<accession>A0A672ZI13</accession>
<dbReference type="InterPro" id="IPR005819">
    <property type="entry name" value="H1/H5"/>
</dbReference>
<keyword evidence="2" id="KW-0158">Chromosome</keyword>
<organism evidence="5 6">
    <name type="scientific">Sphaeramia orbicularis</name>
    <name type="common">orbiculate cardinalfish</name>
    <dbReference type="NCBI Taxonomy" id="375764"/>
    <lineage>
        <taxon>Eukaryota</taxon>
        <taxon>Metazoa</taxon>
        <taxon>Chordata</taxon>
        <taxon>Craniata</taxon>
        <taxon>Vertebrata</taxon>
        <taxon>Euteleostomi</taxon>
        <taxon>Actinopterygii</taxon>
        <taxon>Neopterygii</taxon>
        <taxon>Teleostei</taxon>
        <taxon>Neoteleostei</taxon>
        <taxon>Acanthomorphata</taxon>
        <taxon>Gobiaria</taxon>
        <taxon>Kurtiformes</taxon>
        <taxon>Apogonoidei</taxon>
        <taxon>Apogonidae</taxon>
        <taxon>Apogoninae</taxon>
        <taxon>Sphaeramia</taxon>
    </lineage>
</organism>
<dbReference type="InterPro" id="IPR036388">
    <property type="entry name" value="WH-like_DNA-bd_sf"/>
</dbReference>
<proteinExistence type="inferred from homology"/>
<evidence type="ECO:0000313" key="6">
    <source>
        <dbReference type="Proteomes" id="UP000472271"/>
    </source>
</evidence>
<dbReference type="CDD" id="cd00073">
    <property type="entry name" value="H15"/>
    <property type="match status" value="1"/>
</dbReference>
<dbReference type="Gene3D" id="1.10.10.10">
    <property type="entry name" value="Winged helix-like DNA-binding domain superfamily/Winged helix DNA-binding domain"/>
    <property type="match status" value="1"/>
</dbReference>
<keyword evidence="6" id="KW-1185">Reference proteome</keyword>
<comment type="subcellular location">
    <subcellularLocation>
        <location evidence="2">Nucleus</location>
    </subcellularLocation>
</comment>
<dbReference type="Ensembl" id="ENSSORT00005016908.1">
    <property type="protein sequence ID" value="ENSSORP00005016399.1"/>
    <property type="gene ID" value="ENSSORG00005008328.1"/>
</dbReference>
<reference evidence="5" key="1">
    <citation type="submission" date="2019-06" db="EMBL/GenBank/DDBJ databases">
        <authorList>
            <consortium name="Wellcome Sanger Institute Data Sharing"/>
        </authorList>
    </citation>
    <scope>NUCLEOTIDE SEQUENCE [LARGE SCALE GENOMIC DNA]</scope>
</reference>
<feature type="region of interest" description="Disordered" evidence="3">
    <location>
        <begin position="1"/>
        <end position="39"/>
    </location>
</feature>
<keyword evidence="2" id="KW-0539">Nucleus</keyword>
<reference evidence="5" key="3">
    <citation type="submission" date="2025-09" db="UniProtKB">
        <authorList>
            <consortium name="Ensembl"/>
        </authorList>
    </citation>
    <scope>IDENTIFICATION</scope>
</reference>
<protein>
    <recommendedName>
        <fullName evidence="4">H15 domain-containing protein</fullName>
    </recommendedName>
</protein>
<name>A0A672ZI13_9TELE</name>
<feature type="domain" description="H15" evidence="4">
    <location>
        <begin position="37"/>
        <end position="110"/>
    </location>
</feature>
<dbReference type="Pfam" id="PF00538">
    <property type="entry name" value="Linker_histone"/>
    <property type="match status" value="1"/>
</dbReference>
<dbReference type="GO" id="GO:0003677">
    <property type="term" value="F:DNA binding"/>
    <property type="evidence" value="ECO:0007669"/>
    <property type="project" value="UniProtKB-KW"/>
</dbReference>
<dbReference type="PROSITE" id="PS51504">
    <property type="entry name" value="H15"/>
    <property type="match status" value="1"/>
</dbReference>
<dbReference type="InterPro" id="IPR036390">
    <property type="entry name" value="WH_DNA-bd_sf"/>
</dbReference>
<evidence type="ECO:0000259" key="4">
    <source>
        <dbReference type="PROSITE" id="PS51504"/>
    </source>
</evidence>
<dbReference type="SUPFAM" id="SSF46785">
    <property type="entry name" value="Winged helix' DNA-binding domain"/>
    <property type="match status" value="1"/>
</dbReference>
<evidence type="ECO:0000313" key="5">
    <source>
        <dbReference type="Ensembl" id="ENSSORP00005016399.1"/>
    </source>
</evidence>
<reference evidence="5" key="2">
    <citation type="submission" date="2025-08" db="UniProtKB">
        <authorList>
            <consortium name="Ensembl"/>
        </authorList>
    </citation>
    <scope>IDENTIFICATION</scope>
</reference>
<evidence type="ECO:0000256" key="1">
    <source>
        <dbReference type="ARBA" id="ARBA00023125"/>
    </source>
</evidence>
<dbReference type="InterPro" id="IPR005818">
    <property type="entry name" value="Histone_H1/H5_H15"/>
</dbReference>